<name>A0A6J1WIX8_GALME</name>
<dbReference type="Proteomes" id="UP001652740">
    <property type="component" value="Unplaced"/>
</dbReference>
<protein>
    <submittedName>
        <fullName evidence="13">Dynein intermediate chain 3, ciliary-like</fullName>
    </submittedName>
</protein>
<evidence type="ECO:0000313" key="12">
    <source>
        <dbReference type="Proteomes" id="UP001652740"/>
    </source>
</evidence>
<comment type="subcellular location">
    <subcellularLocation>
        <location evidence="1">Cytoplasm</location>
        <location evidence="1">Cytoskeleton</location>
        <location evidence="1">Cilium axoneme</location>
    </subcellularLocation>
</comment>
<dbReference type="OrthoDB" id="366230at2759"/>
<evidence type="ECO:0000256" key="2">
    <source>
        <dbReference type="ARBA" id="ARBA00011059"/>
    </source>
</evidence>
<evidence type="ECO:0000256" key="4">
    <source>
        <dbReference type="ARBA" id="ARBA00022574"/>
    </source>
</evidence>
<dbReference type="GO" id="GO:0003341">
    <property type="term" value="P:cilium movement"/>
    <property type="evidence" value="ECO:0007669"/>
    <property type="project" value="TreeGrafter"/>
</dbReference>
<proteinExistence type="inferred from homology"/>
<dbReference type="GO" id="GO:0045504">
    <property type="term" value="F:dynein heavy chain binding"/>
    <property type="evidence" value="ECO:0007669"/>
    <property type="project" value="TreeGrafter"/>
</dbReference>
<keyword evidence="9" id="KW-0505">Motor protein</keyword>
<dbReference type="InterPro" id="IPR001680">
    <property type="entry name" value="WD40_rpt"/>
</dbReference>
<dbReference type="InterPro" id="IPR050687">
    <property type="entry name" value="Dynein_IC"/>
</dbReference>
<gene>
    <name evidence="13" type="primary">LOC113514236</name>
</gene>
<evidence type="ECO:0000256" key="8">
    <source>
        <dbReference type="ARBA" id="ARBA00023069"/>
    </source>
</evidence>
<evidence type="ECO:0000256" key="10">
    <source>
        <dbReference type="ARBA" id="ARBA00023212"/>
    </source>
</evidence>
<evidence type="ECO:0000256" key="1">
    <source>
        <dbReference type="ARBA" id="ARBA00004430"/>
    </source>
</evidence>
<keyword evidence="7" id="KW-0243">Dynein</keyword>
<evidence type="ECO:0000256" key="9">
    <source>
        <dbReference type="ARBA" id="ARBA00023175"/>
    </source>
</evidence>
<keyword evidence="3" id="KW-0963">Cytoplasm</keyword>
<dbReference type="SMART" id="SM00320">
    <property type="entry name" value="WD40"/>
    <property type="match status" value="4"/>
</dbReference>
<dbReference type="GeneID" id="113514236"/>
<evidence type="ECO:0000256" key="11">
    <source>
        <dbReference type="ARBA" id="ARBA00023273"/>
    </source>
</evidence>
<keyword evidence="6" id="KW-0677">Repeat</keyword>
<organism evidence="12 13">
    <name type="scientific">Galleria mellonella</name>
    <name type="common">Greater wax moth</name>
    <dbReference type="NCBI Taxonomy" id="7137"/>
    <lineage>
        <taxon>Eukaryota</taxon>
        <taxon>Metazoa</taxon>
        <taxon>Ecdysozoa</taxon>
        <taxon>Arthropoda</taxon>
        <taxon>Hexapoda</taxon>
        <taxon>Insecta</taxon>
        <taxon>Pterygota</taxon>
        <taxon>Neoptera</taxon>
        <taxon>Endopterygota</taxon>
        <taxon>Lepidoptera</taxon>
        <taxon>Glossata</taxon>
        <taxon>Ditrysia</taxon>
        <taxon>Pyraloidea</taxon>
        <taxon>Pyralidae</taxon>
        <taxon>Galleriinae</taxon>
        <taxon>Galleria</taxon>
    </lineage>
</organism>
<evidence type="ECO:0000256" key="6">
    <source>
        <dbReference type="ARBA" id="ARBA00022737"/>
    </source>
</evidence>
<comment type="similarity">
    <text evidence="2">Belongs to the dynein intermediate chain family.</text>
</comment>
<keyword evidence="8" id="KW-0969">Cilium</keyword>
<keyword evidence="4" id="KW-0853">WD repeat</keyword>
<evidence type="ECO:0000256" key="5">
    <source>
        <dbReference type="ARBA" id="ARBA00022701"/>
    </source>
</evidence>
<evidence type="ECO:0000256" key="7">
    <source>
        <dbReference type="ARBA" id="ARBA00023017"/>
    </source>
</evidence>
<dbReference type="KEGG" id="gmw:113514236"/>
<dbReference type="PANTHER" id="PTHR12442">
    <property type="entry name" value="DYNEIN INTERMEDIATE CHAIN"/>
    <property type="match status" value="1"/>
</dbReference>
<keyword evidence="10" id="KW-0206">Cytoskeleton</keyword>
<dbReference type="AlphaFoldDB" id="A0A6J1WIX8"/>
<evidence type="ECO:0000313" key="13">
    <source>
        <dbReference type="RefSeq" id="XP_026754066.1"/>
    </source>
</evidence>
<dbReference type="GO" id="GO:0036158">
    <property type="term" value="P:outer dynein arm assembly"/>
    <property type="evidence" value="ECO:0007669"/>
    <property type="project" value="TreeGrafter"/>
</dbReference>
<evidence type="ECO:0000256" key="3">
    <source>
        <dbReference type="ARBA" id="ARBA00022490"/>
    </source>
</evidence>
<keyword evidence="11" id="KW-0966">Cell projection</keyword>
<dbReference type="InParanoid" id="A0A6J1WIX8"/>
<dbReference type="GO" id="GO:0005874">
    <property type="term" value="C:microtubule"/>
    <property type="evidence" value="ECO:0007669"/>
    <property type="project" value="UniProtKB-KW"/>
</dbReference>
<dbReference type="GO" id="GO:0045503">
    <property type="term" value="F:dynein light chain binding"/>
    <property type="evidence" value="ECO:0007669"/>
    <property type="project" value="TreeGrafter"/>
</dbReference>
<dbReference type="SUPFAM" id="SSF50978">
    <property type="entry name" value="WD40 repeat-like"/>
    <property type="match status" value="1"/>
</dbReference>
<accession>A0A6J1WIX8</accession>
<dbReference type="InterPro" id="IPR015943">
    <property type="entry name" value="WD40/YVTN_repeat-like_dom_sf"/>
</dbReference>
<dbReference type="PANTHER" id="PTHR12442:SF7">
    <property type="entry name" value="DYNEIN AXONEMAL INTERMEDIATE CHAIN 2"/>
    <property type="match status" value="1"/>
</dbReference>
<dbReference type="InterPro" id="IPR036322">
    <property type="entry name" value="WD40_repeat_dom_sf"/>
</dbReference>
<keyword evidence="5" id="KW-0493">Microtubule</keyword>
<dbReference type="Gene3D" id="2.130.10.10">
    <property type="entry name" value="YVTN repeat-like/Quinoprotein amine dehydrogenase"/>
    <property type="match status" value="2"/>
</dbReference>
<dbReference type="GO" id="GO:0036157">
    <property type="term" value="C:outer dynein arm"/>
    <property type="evidence" value="ECO:0007669"/>
    <property type="project" value="TreeGrafter"/>
</dbReference>
<keyword evidence="12" id="KW-1185">Reference proteome</keyword>
<dbReference type="Pfam" id="PF00400">
    <property type="entry name" value="WD40"/>
    <property type="match status" value="2"/>
</dbReference>
<sequence>MDNIVYSYIKIRKNFGKQPMFSEVPSHMIDSINPNKREQKQYILRNPVNHETQASVCQSEVYINTKRIILHNEGVNHAEGGWPKDINFADEELTSRYRRRIERDDTYVDAVMNLYPTFEHYINQNNAIEMYDLFFKEMVPELPVERSYIRTNNIYKDPSSRRIASISWTHEEDSKLVIAYCNKKYPVKVPLNNNLQCYIWNIENPLYPMAEFLPPVACWQAVCSPIHPSIIVGGLEDGTVCVFDIRVKCVPNIISPTHLAHRDPVSSVLYIQSRLNTEFFSGSSDGKCMWWDIRNISTPIDSLIMSVCIPPGEKISLANAEGVSCLQYERSFPTKFLCGTDTGMVINVNRKGKSHQEKMSAIYHAHNGPVKAIHRSPCTSKIFITCGDWTAHIWSDDIHISPIIFGKSHRYQILDVVWAPQRVSSYMSVSADGKFRYWDLLRRHHDPIITLPISKYPLLKIKPQEDGRLVAIGDTKGSTSLLSFSDNLILSGDRDKQLMLQMFDRETRREHILETRVKEIRLKLKTEDEAGSAPLGVVDEDAFIKTTEDEYRRIVQEEMRRTGIVFLSGTKDSKMRKR</sequence>
<reference evidence="13" key="1">
    <citation type="submission" date="2025-08" db="UniProtKB">
        <authorList>
            <consortium name="RefSeq"/>
        </authorList>
    </citation>
    <scope>IDENTIFICATION</scope>
    <source>
        <tissue evidence="13">Whole larvae</tissue>
    </source>
</reference>
<dbReference type="RefSeq" id="XP_026754066.1">
    <property type="nucleotide sequence ID" value="XM_026898265.2"/>
</dbReference>